<dbReference type="AlphaFoldDB" id="A0A015I830"/>
<gene>
    <name evidence="1" type="ORF">RirG_245270</name>
</gene>
<proteinExistence type="predicted"/>
<dbReference type="Proteomes" id="UP000022910">
    <property type="component" value="Unassembled WGS sequence"/>
</dbReference>
<reference evidence="1 2" key="1">
    <citation type="submission" date="2014-02" db="EMBL/GenBank/DDBJ databases">
        <title>Single nucleus genome sequencing reveals high similarity among nuclei of an endomycorrhizal fungus.</title>
        <authorList>
            <person name="Lin K."/>
            <person name="Geurts R."/>
            <person name="Zhang Z."/>
            <person name="Limpens E."/>
            <person name="Saunders D.G."/>
            <person name="Mu D."/>
            <person name="Pang E."/>
            <person name="Cao H."/>
            <person name="Cha H."/>
            <person name="Lin T."/>
            <person name="Zhou Q."/>
            <person name="Shang Y."/>
            <person name="Li Y."/>
            <person name="Ivanov S."/>
            <person name="Sharma T."/>
            <person name="Velzen R.V."/>
            <person name="Ruijter N.D."/>
            <person name="Aanen D.K."/>
            <person name="Win J."/>
            <person name="Kamoun S."/>
            <person name="Bisseling T."/>
            <person name="Huang S."/>
        </authorList>
    </citation>
    <scope>NUCLEOTIDE SEQUENCE [LARGE SCALE GENOMIC DNA]</scope>
    <source>
        <strain evidence="2">DAOM197198w</strain>
    </source>
</reference>
<dbReference type="EMBL" id="JEMT01028997">
    <property type="protein sequence ID" value="EXX53287.1"/>
    <property type="molecule type" value="Genomic_DNA"/>
</dbReference>
<comment type="caution">
    <text evidence="1">The sequence shown here is derived from an EMBL/GenBank/DDBJ whole genome shotgun (WGS) entry which is preliminary data.</text>
</comment>
<accession>A0A015I830</accession>
<sequence>MINLNHTIELEFLKIVLNYIERSNNNSLKIFGMMNLDKELNDEELKLLNQIKAKGVRIMEFNSIHCLKTKGYYN</sequence>
<dbReference type="HOGENOM" id="CLU_2723515_0_0_1"/>
<name>A0A015I830_RHIIW</name>
<keyword evidence="2" id="KW-1185">Reference proteome</keyword>
<evidence type="ECO:0000313" key="1">
    <source>
        <dbReference type="EMBL" id="EXX53287.1"/>
    </source>
</evidence>
<organism evidence="1 2">
    <name type="scientific">Rhizophagus irregularis (strain DAOM 197198w)</name>
    <name type="common">Glomus intraradices</name>
    <dbReference type="NCBI Taxonomy" id="1432141"/>
    <lineage>
        <taxon>Eukaryota</taxon>
        <taxon>Fungi</taxon>
        <taxon>Fungi incertae sedis</taxon>
        <taxon>Mucoromycota</taxon>
        <taxon>Glomeromycotina</taxon>
        <taxon>Glomeromycetes</taxon>
        <taxon>Glomerales</taxon>
        <taxon>Glomeraceae</taxon>
        <taxon>Rhizophagus</taxon>
    </lineage>
</organism>
<dbReference type="OrthoDB" id="10464810at2759"/>
<evidence type="ECO:0000313" key="2">
    <source>
        <dbReference type="Proteomes" id="UP000022910"/>
    </source>
</evidence>
<protein>
    <submittedName>
        <fullName evidence="1">Uncharacterized protein</fullName>
    </submittedName>
</protein>